<evidence type="ECO:0000256" key="3">
    <source>
        <dbReference type="ARBA" id="ARBA00022500"/>
    </source>
</evidence>
<keyword evidence="4 11" id="KW-0812">Transmembrane</keyword>
<keyword evidence="15" id="KW-1185">Reference proteome</keyword>
<reference evidence="14 15" key="1">
    <citation type="submission" date="2016-11" db="EMBL/GenBank/DDBJ databases">
        <authorList>
            <person name="Jaros S."/>
            <person name="Januszkiewicz K."/>
            <person name="Wedrychowicz H."/>
        </authorList>
    </citation>
    <scope>NUCLEOTIDE SEQUENCE [LARGE SCALE GENOMIC DNA]</scope>
    <source>
        <strain evidence="14 15">DSM 19022</strain>
    </source>
</reference>
<dbReference type="Pfam" id="PF02743">
    <property type="entry name" value="dCache_1"/>
    <property type="match status" value="1"/>
</dbReference>
<protein>
    <submittedName>
        <fullName evidence="14">Methyl-accepting chemotaxis sensory transducer with Cache sensor</fullName>
    </submittedName>
</protein>
<dbReference type="GO" id="GO:0006935">
    <property type="term" value="P:chemotaxis"/>
    <property type="evidence" value="ECO:0007669"/>
    <property type="project" value="UniProtKB-KW"/>
</dbReference>
<evidence type="ECO:0000256" key="1">
    <source>
        <dbReference type="ARBA" id="ARBA00004651"/>
    </source>
</evidence>
<dbReference type="Pfam" id="PF00672">
    <property type="entry name" value="HAMP"/>
    <property type="match status" value="1"/>
</dbReference>
<comment type="similarity">
    <text evidence="8">Belongs to the methyl-accepting chemotaxis (MCP) protein family.</text>
</comment>
<dbReference type="InterPro" id="IPR033479">
    <property type="entry name" value="dCache_1"/>
</dbReference>
<dbReference type="OrthoDB" id="1062at2"/>
<dbReference type="PROSITE" id="PS50885">
    <property type="entry name" value="HAMP"/>
    <property type="match status" value="1"/>
</dbReference>
<evidence type="ECO:0000256" key="5">
    <source>
        <dbReference type="ARBA" id="ARBA00022989"/>
    </source>
</evidence>
<keyword evidence="7 9" id="KW-0807">Transducer</keyword>
<name>A0A1M6D683_9FIRM</name>
<keyword evidence="2" id="KW-1003">Cell membrane</keyword>
<feature type="domain" description="HAMP" evidence="13">
    <location>
        <begin position="359"/>
        <end position="414"/>
    </location>
</feature>
<feature type="domain" description="Methyl-accepting transducer" evidence="12">
    <location>
        <begin position="433"/>
        <end position="684"/>
    </location>
</feature>
<dbReference type="GO" id="GO:0007165">
    <property type="term" value="P:signal transduction"/>
    <property type="evidence" value="ECO:0007669"/>
    <property type="project" value="UniProtKB-KW"/>
</dbReference>
<dbReference type="SUPFAM" id="SSF58104">
    <property type="entry name" value="Methyl-accepting chemotaxis protein (MCP) signaling domain"/>
    <property type="match status" value="1"/>
</dbReference>
<evidence type="ECO:0000256" key="6">
    <source>
        <dbReference type="ARBA" id="ARBA00023136"/>
    </source>
</evidence>
<evidence type="ECO:0000313" key="14">
    <source>
        <dbReference type="EMBL" id="SHI68661.1"/>
    </source>
</evidence>
<evidence type="ECO:0000256" key="8">
    <source>
        <dbReference type="ARBA" id="ARBA00029447"/>
    </source>
</evidence>
<dbReference type="CDD" id="cd12912">
    <property type="entry name" value="PDC2_MCP_like"/>
    <property type="match status" value="1"/>
</dbReference>
<dbReference type="GO" id="GO:0005886">
    <property type="term" value="C:plasma membrane"/>
    <property type="evidence" value="ECO:0007669"/>
    <property type="project" value="UniProtKB-SubCell"/>
</dbReference>
<evidence type="ECO:0000256" key="9">
    <source>
        <dbReference type="PROSITE-ProRule" id="PRU00284"/>
    </source>
</evidence>
<dbReference type="Proteomes" id="UP000184442">
    <property type="component" value="Unassembled WGS sequence"/>
</dbReference>
<keyword evidence="5 11" id="KW-1133">Transmembrane helix</keyword>
<evidence type="ECO:0000256" key="10">
    <source>
        <dbReference type="SAM" id="MobiDB-lite"/>
    </source>
</evidence>
<keyword evidence="3" id="KW-0145">Chemotaxis</keyword>
<evidence type="ECO:0000259" key="12">
    <source>
        <dbReference type="PROSITE" id="PS50111"/>
    </source>
</evidence>
<feature type="compositionally biased region" description="Basic and acidic residues" evidence="10">
    <location>
        <begin position="251"/>
        <end position="271"/>
    </location>
</feature>
<organism evidence="14 15">
    <name type="scientific">Lutispora thermophila DSM 19022</name>
    <dbReference type="NCBI Taxonomy" id="1122184"/>
    <lineage>
        <taxon>Bacteria</taxon>
        <taxon>Bacillati</taxon>
        <taxon>Bacillota</taxon>
        <taxon>Clostridia</taxon>
        <taxon>Lutisporales</taxon>
        <taxon>Lutisporaceae</taxon>
        <taxon>Lutispora</taxon>
    </lineage>
</organism>
<dbReference type="Gene3D" id="1.10.287.950">
    <property type="entry name" value="Methyl-accepting chemotaxis protein"/>
    <property type="match status" value="1"/>
</dbReference>
<keyword evidence="6 11" id="KW-0472">Membrane</keyword>
<proteinExistence type="inferred from homology"/>
<evidence type="ECO:0000256" key="7">
    <source>
        <dbReference type="ARBA" id="ARBA00023224"/>
    </source>
</evidence>
<comment type="subcellular location">
    <subcellularLocation>
        <location evidence="1">Cell membrane</location>
        <topology evidence="1">Multi-pass membrane protein</topology>
    </subcellularLocation>
</comment>
<evidence type="ECO:0000313" key="15">
    <source>
        <dbReference type="Proteomes" id="UP000184442"/>
    </source>
</evidence>
<dbReference type="RefSeq" id="WP_073025163.1">
    <property type="nucleotide sequence ID" value="NZ_FQZS01000006.1"/>
</dbReference>
<evidence type="ECO:0000259" key="13">
    <source>
        <dbReference type="PROSITE" id="PS50885"/>
    </source>
</evidence>
<dbReference type="EMBL" id="FQZS01000006">
    <property type="protein sequence ID" value="SHI68661.1"/>
    <property type="molecule type" value="Genomic_DNA"/>
</dbReference>
<gene>
    <name evidence="14" type="ORF">SAMN02745176_01032</name>
</gene>
<dbReference type="PANTHER" id="PTHR32089:SF112">
    <property type="entry name" value="LYSOZYME-LIKE PROTEIN-RELATED"/>
    <property type="match status" value="1"/>
</dbReference>
<dbReference type="PROSITE" id="PS50111">
    <property type="entry name" value="CHEMOTAXIS_TRANSDUC_2"/>
    <property type="match status" value="1"/>
</dbReference>
<dbReference type="Gene3D" id="3.30.450.20">
    <property type="entry name" value="PAS domain"/>
    <property type="match status" value="1"/>
</dbReference>
<dbReference type="PANTHER" id="PTHR32089">
    <property type="entry name" value="METHYL-ACCEPTING CHEMOTAXIS PROTEIN MCPB"/>
    <property type="match status" value="1"/>
</dbReference>
<dbReference type="CDD" id="cd06225">
    <property type="entry name" value="HAMP"/>
    <property type="match status" value="1"/>
</dbReference>
<evidence type="ECO:0000256" key="4">
    <source>
        <dbReference type="ARBA" id="ARBA00022692"/>
    </source>
</evidence>
<sequence length="720" mass="77774">MKKISTKIIALLGLLVFFVCLGLGLVAYITSYNSLVAVLKETMPKVAMEASITIEDGVQNQFNKLNIIASLDYMNILNNPEADNSALRTILSDEVKRSGHKKMMLIGKDGQALCDNGTFADMRGNVIFEKALSGKAVVSDPMLDDNGTEIIMIYAVPVKVDGEIAGVLMAIRDGMELSDFAGRIKFGETGEAFIINSQGHTIAHADKNLLSQIIATARKTDSSSSASVIINEPDTVSSATITADTVTSASAKDHEDVMEEKTPSQSEHEENINSKLGFDGLGDIKQQMMKGNADFGEYKYNGIAKVLGYAPIKAYGWSIAVVIDKEEMLSGLSALKQTFLIISSLFLIGGLVIAFLIGKNISKPITYLSQECNIMSSGDFSRVVEEKYTRRHDEIGGLARGFNNINVKVSKIIRNVVEEAHMVGKAIENVNGNMTALTSEIDFMSSIINKLSSKMDENSAMAEEMSAASSEIEGAIDSIASKTQDGAESVEEVRMRAEELKTIVIDSQKRAQEIGSNVAVKLREAIEKSKNVEKIKILSDGIIKIASQTNLLALNAAIEASQAGSAGAGFAVVAGEIRNLAENSKQIANEIHSVTTLVLESVQDLAVSAEEVLEFLDNKVVRDYDMLVVTGEQYSNDAQFINDMVANLRANTEQLYASVRNMVKAINDIAAASEEGATETGDLANEAAAVVRRTNEVLEKTNDVNKSAERLLELVSIFKV</sequence>
<dbReference type="SMART" id="SM00283">
    <property type="entry name" value="MA"/>
    <property type="match status" value="1"/>
</dbReference>
<dbReference type="Pfam" id="PF00015">
    <property type="entry name" value="MCPsignal"/>
    <property type="match status" value="1"/>
</dbReference>
<dbReference type="InterPro" id="IPR003660">
    <property type="entry name" value="HAMP_dom"/>
</dbReference>
<feature type="transmembrane region" description="Helical" evidence="11">
    <location>
        <begin position="339"/>
        <end position="358"/>
    </location>
</feature>
<accession>A0A1M6D683</accession>
<dbReference type="STRING" id="1122184.SAMN02745176_01032"/>
<dbReference type="InterPro" id="IPR004089">
    <property type="entry name" value="MCPsignal_dom"/>
</dbReference>
<evidence type="ECO:0000256" key="2">
    <source>
        <dbReference type="ARBA" id="ARBA00022475"/>
    </source>
</evidence>
<feature type="region of interest" description="Disordered" evidence="10">
    <location>
        <begin position="249"/>
        <end position="271"/>
    </location>
</feature>
<dbReference type="AlphaFoldDB" id="A0A1M6D683"/>
<evidence type="ECO:0000256" key="11">
    <source>
        <dbReference type="SAM" id="Phobius"/>
    </source>
</evidence>